<protein>
    <submittedName>
        <fullName evidence="2">Uncharacterized protein</fullName>
    </submittedName>
</protein>
<reference evidence="2" key="1">
    <citation type="submission" date="2023-01" db="EMBL/GenBank/DDBJ databases">
        <authorList>
            <person name="Van Ghelder C."/>
            <person name="Rancurel C."/>
        </authorList>
    </citation>
    <scope>NUCLEOTIDE SEQUENCE</scope>
    <source>
        <strain evidence="2">CNCM I-4278</strain>
    </source>
</reference>
<sequence length="53" mass="6171">MPHFDSTKVRIRGQRNSCRRSPDRSPVLPNIFHFRWSAAPCTVSRSKNSKETQ</sequence>
<gene>
    <name evidence="2" type="ORF">PDIGIT_LOCUS11028</name>
</gene>
<proteinExistence type="predicted"/>
<feature type="region of interest" description="Disordered" evidence="1">
    <location>
        <begin position="1"/>
        <end position="24"/>
    </location>
</feature>
<evidence type="ECO:0000256" key="1">
    <source>
        <dbReference type="SAM" id="MobiDB-lite"/>
    </source>
</evidence>
<keyword evidence="3" id="KW-1185">Reference proteome</keyword>
<dbReference type="Proteomes" id="UP001152607">
    <property type="component" value="Unassembled WGS sequence"/>
</dbReference>
<dbReference type="AlphaFoldDB" id="A0A9W4XRE6"/>
<organism evidence="2 3">
    <name type="scientific">Periconia digitata</name>
    <dbReference type="NCBI Taxonomy" id="1303443"/>
    <lineage>
        <taxon>Eukaryota</taxon>
        <taxon>Fungi</taxon>
        <taxon>Dikarya</taxon>
        <taxon>Ascomycota</taxon>
        <taxon>Pezizomycotina</taxon>
        <taxon>Dothideomycetes</taxon>
        <taxon>Pleosporomycetidae</taxon>
        <taxon>Pleosporales</taxon>
        <taxon>Massarineae</taxon>
        <taxon>Periconiaceae</taxon>
        <taxon>Periconia</taxon>
    </lineage>
</organism>
<name>A0A9W4XRE6_9PLEO</name>
<accession>A0A9W4XRE6</accession>
<comment type="caution">
    <text evidence="2">The sequence shown here is derived from an EMBL/GenBank/DDBJ whole genome shotgun (WGS) entry which is preliminary data.</text>
</comment>
<evidence type="ECO:0000313" key="3">
    <source>
        <dbReference type="Proteomes" id="UP001152607"/>
    </source>
</evidence>
<dbReference type="EMBL" id="CAOQHR010000007">
    <property type="protein sequence ID" value="CAI6337910.1"/>
    <property type="molecule type" value="Genomic_DNA"/>
</dbReference>
<evidence type="ECO:0000313" key="2">
    <source>
        <dbReference type="EMBL" id="CAI6337910.1"/>
    </source>
</evidence>